<evidence type="ECO:0000313" key="2">
    <source>
        <dbReference type="Proteomes" id="UP000244090"/>
    </source>
</evidence>
<protein>
    <submittedName>
        <fullName evidence="1">Uncharacterized protein</fullName>
    </submittedName>
</protein>
<dbReference type="RefSeq" id="WP_108113086.1">
    <property type="nucleotide sequence ID" value="NZ_QBKT01000001.1"/>
</dbReference>
<accession>A0A2T6C5Z1</accession>
<name>A0A2T6C5Z1_9FLAO</name>
<dbReference type="EMBL" id="QBKT01000001">
    <property type="protein sequence ID" value="PTX63705.1"/>
    <property type="molecule type" value="Genomic_DNA"/>
</dbReference>
<dbReference type="Proteomes" id="UP000244090">
    <property type="component" value="Unassembled WGS sequence"/>
</dbReference>
<evidence type="ECO:0000313" key="1">
    <source>
        <dbReference type="EMBL" id="PTX63705.1"/>
    </source>
</evidence>
<organism evidence="1 2">
    <name type="scientific">Kordia periserrulae</name>
    <dbReference type="NCBI Taxonomy" id="701523"/>
    <lineage>
        <taxon>Bacteria</taxon>
        <taxon>Pseudomonadati</taxon>
        <taxon>Bacteroidota</taxon>
        <taxon>Flavobacteriia</taxon>
        <taxon>Flavobacteriales</taxon>
        <taxon>Flavobacteriaceae</taxon>
        <taxon>Kordia</taxon>
    </lineage>
</organism>
<comment type="caution">
    <text evidence="1">The sequence shown here is derived from an EMBL/GenBank/DDBJ whole genome shotgun (WGS) entry which is preliminary data.</text>
</comment>
<proteinExistence type="predicted"/>
<sequence>MKKKKLISKLNLGKASVSNLSKIRGGDYPPFETEDADCDTGGGGGSGGTYTNNCSGQTCGYCITNAHPVSDPIHCRTCHTGC</sequence>
<dbReference type="OrthoDB" id="1451889at2"/>
<dbReference type="AlphaFoldDB" id="A0A2T6C5Z1"/>
<gene>
    <name evidence="1" type="ORF">C8N46_101309</name>
</gene>
<reference evidence="1 2" key="1">
    <citation type="submission" date="2018-04" db="EMBL/GenBank/DDBJ databases">
        <title>Genomic Encyclopedia of Archaeal and Bacterial Type Strains, Phase II (KMG-II): from individual species to whole genera.</title>
        <authorList>
            <person name="Goeker M."/>
        </authorList>
    </citation>
    <scope>NUCLEOTIDE SEQUENCE [LARGE SCALE GENOMIC DNA]</scope>
    <source>
        <strain evidence="1 2">DSM 25731</strain>
    </source>
</reference>
<keyword evidence="2" id="KW-1185">Reference proteome</keyword>